<organism evidence="2 3">
    <name type="scientific">Portunus trituberculatus</name>
    <name type="common">Swimming crab</name>
    <name type="synonym">Neptunus trituberculatus</name>
    <dbReference type="NCBI Taxonomy" id="210409"/>
    <lineage>
        <taxon>Eukaryota</taxon>
        <taxon>Metazoa</taxon>
        <taxon>Ecdysozoa</taxon>
        <taxon>Arthropoda</taxon>
        <taxon>Crustacea</taxon>
        <taxon>Multicrustacea</taxon>
        <taxon>Malacostraca</taxon>
        <taxon>Eumalacostraca</taxon>
        <taxon>Eucarida</taxon>
        <taxon>Decapoda</taxon>
        <taxon>Pleocyemata</taxon>
        <taxon>Brachyura</taxon>
        <taxon>Eubrachyura</taxon>
        <taxon>Portunoidea</taxon>
        <taxon>Portunidae</taxon>
        <taxon>Portuninae</taxon>
        <taxon>Portunus</taxon>
    </lineage>
</organism>
<evidence type="ECO:0000256" key="1">
    <source>
        <dbReference type="SAM" id="MobiDB-lite"/>
    </source>
</evidence>
<name>A0A5B7IQI0_PORTR</name>
<feature type="compositionally biased region" description="Polar residues" evidence="1">
    <location>
        <begin position="1"/>
        <end position="11"/>
    </location>
</feature>
<accession>A0A5B7IQI0</accession>
<protein>
    <submittedName>
        <fullName evidence="2">Uncharacterized protein</fullName>
    </submittedName>
</protein>
<dbReference type="EMBL" id="VSRR010065223">
    <property type="protein sequence ID" value="MPC84349.1"/>
    <property type="molecule type" value="Genomic_DNA"/>
</dbReference>
<evidence type="ECO:0000313" key="2">
    <source>
        <dbReference type="EMBL" id="MPC84349.1"/>
    </source>
</evidence>
<dbReference type="Proteomes" id="UP000324222">
    <property type="component" value="Unassembled WGS sequence"/>
</dbReference>
<dbReference type="AlphaFoldDB" id="A0A5B7IQI0"/>
<gene>
    <name evidence="2" type="ORF">E2C01_079085</name>
</gene>
<comment type="caution">
    <text evidence="2">The sequence shown here is derived from an EMBL/GenBank/DDBJ whole genome shotgun (WGS) entry which is preliminary data.</text>
</comment>
<feature type="region of interest" description="Disordered" evidence="1">
    <location>
        <begin position="1"/>
        <end position="40"/>
    </location>
</feature>
<reference evidence="2 3" key="1">
    <citation type="submission" date="2019-05" db="EMBL/GenBank/DDBJ databases">
        <title>Another draft genome of Portunus trituberculatus and its Hox gene families provides insights of decapod evolution.</title>
        <authorList>
            <person name="Jeong J.-H."/>
            <person name="Song I."/>
            <person name="Kim S."/>
            <person name="Choi T."/>
            <person name="Kim D."/>
            <person name="Ryu S."/>
            <person name="Kim W."/>
        </authorList>
    </citation>
    <scope>NUCLEOTIDE SEQUENCE [LARGE SCALE GENOMIC DNA]</scope>
    <source>
        <tissue evidence="2">Muscle</tissue>
    </source>
</reference>
<proteinExistence type="predicted"/>
<sequence length="40" mass="4209">MESSTCFLSPTGSHWEEGQGQESGSGDEHESTAEAAQAPR</sequence>
<keyword evidence="3" id="KW-1185">Reference proteome</keyword>
<evidence type="ECO:0000313" key="3">
    <source>
        <dbReference type="Proteomes" id="UP000324222"/>
    </source>
</evidence>